<feature type="region of interest" description="Disordered" evidence="1">
    <location>
        <begin position="204"/>
        <end position="225"/>
    </location>
</feature>
<dbReference type="Gene3D" id="3.90.1410.10">
    <property type="entry name" value="set domain protein methyltransferase, domain 1"/>
    <property type="match status" value="1"/>
</dbReference>
<sequence length="731" mass="80339">METRSAPAVFCVCIYICLSVLAGGEGNSAPLLPSAGGRFLGSSTECLFDWARLGGGVFDDLQPAIVSGGMRGVVATRRIPERAAGVKLVWNSATESIRLAVRLLRERRRGRASVFFPYVQALPRETELRGMMFGWKPEEALSLGDSVAIELNRQSVEELNSGFSLLSSGLNMKELVRPRGKMEETDEGREKALAFRKFDSCREVDGEKEKAEEGGRESGENGDRGDELPLEFSEFRWAMSAVFSRAFWLQGIKELFCLFPIADLPNHRGSSYGRTIVKTSRPQRKRSPANQNEREDDERDESSVDLVMQTTGGFEEGEEIVWAYGDRLSSRHLLWNYGFVEKDNPLDSLDIGPSLHVLSVVLSSYPHPLSLLRASAEHQQHLVGMRAGSCPRLNMLASSFSETLSHTEGLEYSPAKSSILGAYPTEVLLSEGGDRVGGKGGTGGPSGISAFLPLSSIVLWYAYGYAASRPNEGAFVKSRSQCRACSFFFPPHSDSPTRSSLRAARPTPKVSDWRCYVLSVLLEKSENREIARALASGEALGWPIAAVGGASETVSSMAPSTSLSLRILSSLSSEVLVLLLLLTMDVQTEQEMQMASSARKTPESSRHKSAAVVPLEESDEWGSFWHSLHVRSLRSSSVLSLLERVGEALRRSFWVKEKRREAGQPPDRFTDIPCFHLRGDIEADSEEDCLSAEVRTGARAFRFRMFVLAAQAVKAASSYQSHRLNSIPVGT</sequence>
<proteinExistence type="predicted"/>
<evidence type="ECO:0000313" key="3">
    <source>
        <dbReference type="EMBL" id="CEM40805.1"/>
    </source>
</evidence>
<dbReference type="InterPro" id="IPR046341">
    <property type="entry name" value="SET_dom_sf"/>
</dbReference>
<reference evidence="3" key="1">
    <citation type="submission" date="2014-11" db="EMBL/GenBank/DDBJ databases">
        <authorList>
            <person name="Otto D Thomas"/>
            <person name="Naeem Raeece"/>
        </authorList>
    </citation>
    <scope>NUCLEOTIDE SEQUENCE</scope>
</reference>
<keyword evidence="2" id="KW-0732">Signal</keyword>
<feature type="chain" id="PRO_5005191224" description="SET domain-containing protein" evidence="2">
    <location>
        <begin position="23"/>
        <end position="731"/>
    </location>
</feature>
<dbReference type="GO" id="GO:0016279">
    <property type="term" value="F:protein-lysine N-methyltransferase activity"/>
    <property type="evidence" value="ECO:0007669"/>
    <property type="project" value="TreeGrafter"/>
</dbReference>
<gene>
    <name evidence="3" type="ORF">Cvel_6050</name>
</gene>
<name>A0A0G4HAJ4_9ALVE</name>
<dbReference type="PANTHER" id="PTHR13271">
    <property type="entry name" value="UNCHARACTERIZED PUTATIVE METHYLTRANSFERASE"/>
    <property type="match status" value="1"/>
</dbReference>
<dbReference type="VEuPathDB" id="CryptoDB:Cvel_6050"/>
<feature type="signal peptide" evidence="2">
    <location>
        <begin position="1"/>
        <end position="22"/>
    </location>
</feature>
<organism evidence="3">
    <name type="scientific">Chromera velia CCMP2878</name>
    <dbReference type="NCBI Taxonomy" id="1169474"/>
    <lineage>
        <taxon>Eukaryota</taxon>
        <taxon>Sar</taxon>
        <taxon>Alveolata</taxon>
        <taxon>Colpodellida</taxon>
        <taxon>Chromeraceae</taxon>
        <taxon>Chromera</taxon>
    </lineage>
</organism>
<dbReference type="InterPro" id="IPR050600">
    <property type="entry name" value="SETD3_SETD6_MTase"/>
</dbReference>
<dbReference type="SUPFAM" id="SSF82199">
    <property type="entry name" value="SET domain"/>
    <property type="match status" value="1"/>
</dbReference>
<protein>
    <recommendedName>
        <fullName evidence="4">SET domain-containing protein</fullName>
    </recommendedName>
</protein>
<evidence type="ECO:0000256" key="2">
    <source>
        <dbReference type="SAM" id="SignalP"/>
    </source>
</evidence>
<feature type="region of interest" description="Disordered" evidence="1">
    <location>
        <begin position="272"/>
        <end position="304"/>
    </location>
</feature>
<dbReference type="CDD" id="cd10527">
    <property type="entry name" value="SET_LSMT"/>
    <property type="match status" value="1"/>
</dbReference>
<evidence type="ECO:0000256" key="1">
    <source>
        <dbReference type="SAM" id="MobiDB-lite"/>
    </source>
</evidence>
<evidence type="ECO:0008006" key="4">
    <source>
        <dbReference type="Google" id="ProtNLM"/>
    </source>
</evidence>
<dbReference type="AlphaFoldDB" id="A0A0G4HAJ4"/>
<accession>A0A0G4HAJ4</accession>
<dbReference type="EMBL" id="CDMZ01002105">
    <property type="protein sequence ID" value="CEM40805.1"/>
    <property type="molecule type" value="Genomic_DNA"/>
</dbReference>